<reference evidence="2 3" key="1">
    <citation type="submission" date="2015-02" db="EMBL/GenBank/DDBJ databases">
        <title>Draft Genome Sequences of Two Closely-Related Aflatoxigenic Aspergillus Species Obtained from the Cote d'Ivoire.</title>
        <authorList>
            <person name="Moore G.G."/>
            <person name="Beltz S.B."/>
            <person name="Mack B.M."/>
        </authorList>
    </citation>
    <scope>NUCLEOTIDE SEQUENCE [LARGE SCALE GENOMIC DNA]</scope>
    <source>
        <strain evidence="2 3">SRRC1432</strain>
    </source>
</reference>
<keyword evidence="3" id="KW-1185">Reference proteome</keyword>
<dbReference type="EMBL" id="JYKN01003083">
    <property type="protein sequence ID" value="KKK14077.1"/>
    <property type="molecule type" value="Genomic_DNA"/>
</dbReference>
<name>A0A0F8WS48_9EURO</name>
<comment type="caution">
    <text evidence="2">The sequence shown here is derived from an EMBL/GenBank/DDBJ whole genome shotgun (WGS) entry which is preliminary data.</text>
</comment>
<feature type="compositionally biased region" description="Polar residues" evidence="1">
    <location>
        <begin position="201"/>
        <end position="214"/>
    </location>
</feature>
<dbReference type="VEuPathDB" id="FungiDB:P175DRAFT_0511208"/>
<dbReference type="AlphaFoldDB" id="A0A0F8WS48"/>
<feature type="region of interest" description="Disordered" evidence="1">
    <location>
        <begin position="201"/>
        <end position="224"/>
    </location>
</feature>
<gene>
    <name evidence="2" type="ORF">AOCH_004624</name>
</gene>
<sequence length="382" mass="42294">MDGDSRRMKQHGRQAHYATASSMSSRRSAGRSSGGAADRFRQVGLHSTRGDPYPGAGRPRMSAYMDYGYTDSAFQGSALQEDELQPYPPTLRDQQRQQPFSPYEPEMVYNLGQQGPSQTPYEVVPPYSSRQSAAMDSLPGQFAVSQYFSPNESAGTGGVPPPYLASQLSLSAYNQSGPIGRSSATQPFPATMADMTPVGTAGQQQALSQPQSHARASLEAPGSNEPYRQFQQALRVTIDHTRTGRLVEASRSLLEISEWLVASARELGILRDDQVLHSDRLKLWNDFNICWLALCQKQKDMTQELLQTGRQSSRTRLLSADAMENLGNELIRLCDQMEQHGLVDYQMGIWEEEILSALGQCLDLIESRPELIRSRPVATSRA</sequence>
<feature type="compositionally biased region" description="Low complexity" evidence="1">
    <location>
        <begin position="20"/>
        <end position="37"/>
    </location>
</feature>
<feature type="region of interest" description="Disordered" evidence="1">
    <location>
        <begin position="1"/>
        <end position="59"/>
    </location>
</feature>
<protein>
    <submittedName>
        <fullName evidence="2">Uncharacterized protein</fullName>
    </submittedName>
</protein>
<evidence type="ECO:0000313" key="2">
    <source>
        <dbReference type="EMBL" id="KKK14077.1"/>
    </source>
</evidence>
<dbReference type="Proteomes" id="UP000034947">
    <property type="component" value="Unassembled WGS sequence"/>
</dbReference>
<evidence type="ECO:0000313" key="3">
    <source>
        <dbReference type="Proteomes" id="UP000034947"/>
    </source>
</evidence>
<dbReference type="OrthoDB" id="5552418at2759"/>
<evidence type="ECO:0000256" key="1">
    <source>
        <dbReference type="SAM" id="MobiDB-lite"/>
    </source>
</evidence>
<proteinExistence type="predicted"/>
<accession>A0A0F8WS48</accession>
<organism evidence="2 3">
    <name type="scientific">Aspergillus ochraceoroseus</name>
    <dbReference type="NCBI Taxonomy" id="138278"/>
    <lineage>
        <taxon>Eukaryota</taxon>
        <taxon>Fungi</taxon>
        <taxon>Dikarya</taxon>
        <taxon>Ascomycota</taxon>
        <taxon>Pezizomycotina</taxon>
        <taxon>Eurotiomycetes</taxon>
        <taxon>Eurotiomycetidae</taxon>
        <taxon>Eurotiales</taxon>
        <taxon>Aspergillaceae</taxon>
        <taxon>Aspergillus</taxon>
        <taxon>Aspergillus subgen. Nidulantes</taxon>
    </lineage>
</organism>